<dbReference type="GO" id="GO:0046872">
    <property type="term" value="F:metal ion binding"/>
    <property type="evidence" value="ECO:0007669"/>
    <property type="project" value="UniProtKB-KW"/>
</dbReference>
<dbReference type="Gene3D" id="1.10.760.10">
    <property type="entry name" value="Cytochrome c-like domain"/>
    <property type="match status" value="1"/>
</dbReference>
<keyword evidence="3" id="KW-0408">Iron</keyword>
<reference evidence="6" key="1">
    <citation type="submission" date="2018-06" db="EMBL/GenBank/DDBJ databases">
        <authorList>
            <person name="Zhirakovskaya E."/>
        </authorList>
    </citation>
    <scope>NUCLEOTIDE SEQUENCE</scope>
</reference>
<dbReference type="GO" id="GO:0009055">
    <property type="term" value="F:electron transfer activity"/>
    <property type="evidence" value="ECO:0007669"/>
    <property type="project" value="InterPro"/>
</dbReference>
<sequence length="389" mass="42112">MNRLTIYSGGFMRKFNSILAIFVAVAVGFGSLGFVNDACALRTKTKSELDAAKKAGDLSVEEADKFRQDFGREADEANVEVYDEKTKGKVKKKASGASSYGVAGFDYLTGVGKVASTPDDIGADLPKALGGGKLVSKNKSPLDNLIKNRYKHKWTGQLGETYSGWGEESGVTEAWFRSHDSGSKLGGDYNEWVNQWNNITRPRHDGKTMIPGTDPDQGAHWFSFYCIHCHGWTGKGNGPTAAKLDPRPRNLTNGKYANFISNLDLFQVIKGGGEARNMSSSMPPWGNIMQDQDIWNTVSFIRSLAVPKYMLDPEDVTAANAKDNEDFQDMNEMMEVEGFMAGRGGGNIGGYSSIGGGRLASELVGVKGGLKTSDSDASAKTGDWAMDTK</sequence>
<dbReference type="InterPro" id="IPR036909">
    <property type="entry name" value="Cyt_c-like_dom_sf"/>
</dbReference>
<gene>
    <name evidence="6" type="ORF">MNBD_NITROSPINAE01-1393</name>
</gene>
<keyword evidence="2" id="KW-0479">Metal-binding</keyword>
<proteinExistence type="predicted"/>
<name>A0A3B1D644_9ZZZZ</name>
<evidence type="ECO:0000256" key="4">
    <source>
        <dbReference type="SAM" id="MobiDB-lite"/>
    </source>
</evidence>
<accession>A0A3B1D644</accession>
<protein>
    <recommendedName>
        <fullName evidence="5">Cytochrome c domain-containing protein</fullName>
    </recommendedName>
</protein>
<evidence type="ECO:0000259" key="5">
    <source>
        <dbReference type="PROSITE" id="PS51007"/>
    </source>
</evidence>
<feature type="region of interest" description="Disordered" evidence="4">
    <location>
        <begin position="369"/>
        <end position="389"/>
    </location>
</feature>
<evidence type="ECO:0000313" key="6">
    <source>
        <dbReference type="EMBL" id="VAX24187.1"/>
    </source>
</evidence>
<dbReference type="Pfam" id="PF00034">
    <property type="entry name" value="Cytochrom_C"/>
    <property type="match status" value="1"/>
</dbReference>
<dbReference type="SUPFAM" id="SSF46626">
    <property type="entry name" value="Cytochrome c"/>
    <property type="match status" value="1"/>
</dbReference>
<dbReference type="InterPro" id="IPR009056">
    <property type="entry name" value="Cyt_c-like_dom"/>
</dbReference>
<dbReference type="AlphaFoldDB" id="A0A3B1D644"/>
<dbReference type="GO" id="GO:0020037">
    <property type="term" value="F:heme binding"/>
    <property type="evidence" value="ECO:0007669"/>
    <property type="project" value="InterPro"/>
</dbReference>
<dbReference type="EMBL" id="UOGC01000161">
    <property type="protein sequence ID" value="VAX24187.1"/>
    <property type="molecule type" value="Genomic_DNA"/>
</dbReference>
<feature type="domain" description="Cytochrome c" evidence="5">
    <location>
        <begin position="213"/>
        <end position="305"/>
    </location>
</feature>
<dbReference type="PROSITE" id="PS51007">
    <property type="entry name" value="CYTC"/>
    <property type="match status" value="1"/>
</dbReference>
<organism evidence="6">
    <name type="scientific">hydrothermal vent metagenome</name>
    <dbReference type="NCBI Taxonomy" id="652676"/>
    <lineage>
        <taxon>unclassified sequences</taxon>
        <taxon>metagenomes</taxon>
        <taxon>ecological metagenomes</taxon>
    </lineage>
</organism>
<evidence type="ECO:0000256" key="1">
    <source>
        <dbReference type="ARBA" id="ARBA00022617"/>
    </source>
</evidence>
<keyword evidence="1" id="KW-0349">Heme</keyword>
<evidence type="ECO:0000256" key="3">
    <source>
        <dbReference type="ARBA" id="ARBA00023004"/>
    </source>
</evidence>
<evidence type="ECO:0000256" key="2">
    <source>
        <dbReference type="ARBA" id="ARBA00022723"/>
    </source>
</evidence>